<dbReference type="GO" id="GO:0016787">
    <property type="term" value="F:hydrolase activity"/>
    <property type="evidence" value="ECO:0007669"/>
    <property type="project" value="UniProtKB-KW"/>
</dbReference>
<dbReference type="EC" id="3.-.-.-" evidence="6"/>
<dbReference type="InterPro" id="IPR002509">
    <property type="entry name" value="NODB_dom"/>
</dbReference>
<feature type="signal peptide" evidence="4">
    <location>
        <begin position="1"/>
        <end position="30"/>
    </location>
</feature>
<accession>A0ABV9R2A3</accession>
<dbReference type="SUPFAM" id="SSF88713">
    <property type="entry name" value="Glycoside hydrolase/deacetylase"/>
    <property type="match status" value="1"/>
</dbReference>
<evidence type="ECO:0000256" key="4">
    <source>
        <dbReference type="SAM" id="SignalP"/>
    </source>
</evidence>
<dbReference type="CDD" id="cd10917">
    <property type="entry name" value="CE4_NodB_like_6s_7s"/>
    <property type="match status" value="1"/>
</dbReference>
<keyword evidence="2 6" id="KW-0378">Hydrolase</keyword>
<dbReference type="PANTHER" id="PTHR10587">
    <property type="entry name" value="GLYCOSYL TRANSFERASE-RELATED"/>
    <property type="match status" value="1"/>
</dbReference>
<keyword evidence="4" id="KW-0732">Signal</keyword>
<evidence type="ECO:0000256" key="2">
    <source>
        <dbReference type="ARBA" id="ARBA00022801"/>
    </source>
</evidence>
<gene>
    <name evidence="6" type="ORF">ACFPER_04125</name>
</gene>
<feature type="domain" description="NodB homology" evidence="5">
    <location>
        <begin position="314"/>
        <end position="487"/>
    </location>
</feature>
<keyword evidence="1" id="KW-0479">Metal-binding</keyword>
<dbReference type="PANTHER" id="PTHR10587:SF133">
    <property type="entry name" value="CHITIN DEACETYLASE 1-RELATED"/>
    <property type="match status" value="1"/>
</dbReference>
<feature type="chain" id="PRO_5045810065" evidence="4">
    <location>
        <begin position="31"/>
        <end position="509"/>
    </location>
</feature>
<feature type="region of interest" description="Disordered" evidence="3">
    <location>
        <begin position="29"/>
        <end position="48"/>
    </location>
</feature>
<dbReference type="PROSITE" id="PS51677">
    <property type="entry name" value="NODB"/>
    <property type="match status" value="1"/>
</dbReference>
<dbReference type="Pfam" id="PF01522">
    <property type="entry name" value="Polysacc_deac_1"/>
    <property type="match status" value="1"/>
</dbReference>
<dbReference type="InterPro" id="IPR050248">
    <property type="entry name" value="Polysacc_deacetylase_ArnD"/>
</dbReference>
<dbReference type="Proteomes" id="UP001595960">
    <property type="component" value="Unassembled WGS sequence"/>
</dbReference>
<keyword evidence="7" id="KW-1185">Reference proteome</keyword>
<dbReference type="RefSeq" id="WP_204390802.1">
    <property type="nucleotide sequence ID" value="NZ_JAFBBW010000001.1"/>
</dbReference>
<evidence type="ECO:0000313" key="6">
    <source>
        <dbReference type="EMBL" id="MFC4827965.1"/>
    </source>
</evidence>
<dbReference type="InterPro" id="IPR011330">
    <property type="entry name" value="Glyco_hydro/deAcase_b/a-brl"/>
</dbReference>
<protein>
    <submittedName>
        <fullName evidence="6">Polysaccharide deacetylase family protein</fullName>
        <ecNumber evidence="6">3.-.-.-</ecNumber>
    </submittedName>
</protein>
<dbReference type="Gene3D" id="3.20.20.370">
    <property type="entry name" value="Glycoside hydrolase/deacetylase"/>
    <property type="match status" value="1"/>
</dbReference>
<organism evidence="6 7">
    <name type="scientific">Agromyces aurantiacus</name>
    <dbReference type="NCBI Taxonomy" id="165814"/>
    <lineage>
        <taxon>Bacteria</taxon>
        <taxon>Bacillati</taxon>
        <taxon>Actinomycetota</taxon>
        <taxon>Actinomycetes</taxon>
        <taxon>Micrococcales</taxon>
        <taxon>Microbacteriaceae</taxon>
        <taxon>Agromyces</taxon>
    </lineage>
</organism>
<dbReference type="PROSITE" id="PS51257">
    <property type="entry name" value="PROKAR_LIPOPROTEIN"/>
    <property type="match status" value="1"/>
</dbReference>
<reference evidence="7" key="1">
    <citation type="journal article" date="2019" name="Int. J. Syst. Evol. Microbiol.">
        <title>The Global Catalogue of Microorganisms (GCM) 10K type strain sequencing project: providing services to taxonomists for standard genome sequencing and annotation.</title>
        <authorList>
            <consortium name="The Broad Institute Genomics Platform"/>
            <consortium name="The Broad Institute Genome Sequencing Center for Infectious Disease"/>
            <person name="Wu L."/>
            <person name="Ma J."/>
        </authorList>
    </citation>
    <scope>NUCLEOTIDE SEQUENCE [LARGE SCALE GENOMIC DNA]</scope>
    <source>
        <strain evidence="7">CGMCC 1.12192</strain>
    </source>
</reference>
<dbReference type="EMBL" id="JBHSJC010000001">
    <property type="protein sequence ID" value="MFC4827965.1"/>
    <property type="molecule type" value="Genomic_DNA"/>
</dbReference>
<evidence type="ECO:0000256" key="3">
    <source>
        <dbReference type="SAM" id="MobiDB-lite"/>
    </source>
</evidence>
<comment type="caution">
    <text evidence="6">The sequence shown here is derived from an EMBL/GenBank/DDBJ whole genome shotgun (WGS) entry which is preliminary data.</text>
</comment>
<evidence type="ECO:0000259" key="5">
    <source>
        <dbReference type="PROSITE" id="PS51677"/>
    </source>
</evidence>
<name>A0ABV9R2A3_9MICO</name>
<evidence type="ECO:0000256" key="1">
    <source>
        <dbReference type="ARBA" id="ARBA00022723"/>
    </source>
</evidence>
<proteinExistence type="predicted"/>
<sequence>MRPARGGRRRVRWLVPVAVAAALGTAACTAGPEAPVPGTATPSASRARPVPALATPVVVAGPPHLGPDRTAGLVPRLAAMRTDAFAVSARWATPPGATEFGDALSSRVAEAVRSYADEHGAAWRPGVDLVAGGVGGPCWGGSLLSVPPASLTVDCAVVTTAGPLVGERVVVTRREAGVATSISRETWYSDAATGAVFDGSALYATGQEARVLALVAEGLRASGRIAPGVDPFAGADAGAVHAVLADSAVTPSGVVVTVPVAGEVPVSVHVPQRLLDPLLSEEGRRAIEVAAGGAPYDPGASPAGADPVDCTLVACVSISFDDGPSSLTPGLLDVLDRERAPATFYVLGPAVNSSPDVARRIVDSGHAIGDHTWRHADLTKLPDDQVRREVSRTQAAIDAATGAPATSLRPPYGASDERVRKLVGLPVVVWDVDTRDWEEPGVDTVVQRAVGESRPGSVVLMHDTHEPTVEAVPAVVDGLRARGFTLATVPAQFDGELPPAGTLVSHGPR</sequence>
<evidence type="ECO:0000313" key="7">
    <source>
        <dbReference type="Proteomes" id="UP001595960"/>
    </source>
</evidence>